<protein>
    <recommendedName>
        <fullName evidence="4">PARP-type domain-containing protein</fullName>
    </recommendedName>
</protein>
<proteinExistence type="predicted"/>
<organism evidence="2 3">
    <name type="scientific">Lentithecium fluviatile CBS 122367</name>
    <dbReference type="NCBI Taxonomy" id="1168545"/>
    <lineage>
        <taxon>Eukaryota</taxon>
        <taxon>Fungi</taxon>
        <taxon>Dikarya</taxon>
        <taxon>Ascomycota</taxon>
        <taxon>Pezizomycotina</taxon>
        <taxon>Dothideomycetes</taxon>
        <taxon>Pleosporomycetidae</taxon>
        <taxon>Pleosporales</taxon>
        <taxon>Massarineae</taxon>
        <taxon>Lentitheciaceae</taxon>
        <taxon>Lentithecium</taxon>
    </lineage>
</organism>
<dbReference type="SUPFAM" id="SSF57716">
    <property type="entry name" value="Glucocorticoid receptor-like (DNA-binding domain)"/>
    <property type="match status" value="1"/>
</dbReference>
<evidence type="ECO:0000313" key="3">
    <source>
        <dbReference type="Proteomes" id="UP000799291"/>
    </source>
</evidence>
<dbReference type="InterPro" id="IPR036957">
    <property type="entry name" value="Znf_PARP_sf"/>
</dbReference>
<name>A0A6G1IYM0_9PLEO</name>
<keyword evidence="3" id="KW-1185">Reference proteome</keyword>
<feature type="region of interest" description="Disordered" evidence="1">
    <location>
        <begin position="152"/>
        <end position="243"/>
    </location>
</feature>
<feature type="compositionally biased region" description="Low complexity" evidence="1">
    <location>
        <begin position="228"/>
        <end position="243"/>
    </location>
</feature>
<dbReference type="Proteomes" id="UP000799291">
    <property type="component" value="Unassembled WGS sequence"/>
</dbReference>
<sequence length="262" mass="28934">MGELPEGGIPEVSNGNPSFSNTGPKSQEQVRLAFEKGNVIDKEFKDIRPDLVEFVGSVSGEIRNAEAYKVEMTAQGAAGYRNAVWKEQGIKIAKGQLRLGIATMWDEEHMTWIYKHWKCISQLDLSSAREHYEELEGVDTLPEKYRAAIIEPFETGEPRAPHKKKADAEDDDGSTEEAAKPKRKKGTKRAAEHVDATDELNEPNPEKKRSRAPKQVLAEEEDAPAVERTAAPATRAKPVAAVDPKVATVEALTEKFRTGASK</sequence>
<dbReference type="GO" id="GO:0008270">
    <property type="term" value="F:zinc ion binding"/>
    <property type="evidence" value="ECO:0007669"/>
    <property type="project" value="InterPro"/>
</dbReference>
<evidence type="ECO:0008006" key="4">
    <source>
        <dbReference type="Google" id="ProtNLM"/>
    </source>
</evidence>
<dbReference type="AlphaFoldDB" id="A0A6G1IYM0"/>
<dbReference type="EMBL" id="MU005585">
    <property type="protein sequence ID" value="KAF2682989.1"/>
    <property type="molecule type" value="Genomic_DNA"/>
</dbReference>
<feature type="region of interest" description="Disordered" evidence="1">
    <location>
        <begin position="1"/>
        <end position="27"/>
    </location>
</feature>
<evidence type="ECO:0000256" key="1">
    <source>
        <dbReference type="SAM" id="MobiDB-lite"/>
    </source>
</evidence>
<dbReference type="OrthoDB" id="429950at2759"/>
<feature type="compositionally biased region" description="Polar residues" evidence="1">
    <location>
        <begin position="13"/>
        <end position="27"/>
    </location>
</feature>
<accession>A0A6G1IYM0</accession>
<evidence type="ECO:0000313" key="2">
    <source>
        <dbReference type="EMBL" id="KAF2682989.1"/>
    </source>
</evidence>
<reference evidence="2" key="1">
    <citation type="journal article" date="2020" name="Stud. Mycol.">
        <title>101 Dothideomycetes genomes: a test case for predicting lifestyles and emergence of pathogens.</title>
        <authorList>
            <person name="Haridas S."/>
            <person name="Albert R."/>
            <person name="Binder M."/>
            <person name="Bloem J."/>
            <person name="Labutti K."/>
            <person name="Salamov A."/>
            <person name="Andreopoulos B."/>
            <person name="Baker S."/>
            <person name="Barry K."/>
            <person name="Bills G."/>
            <person name="Bluhm B."/>
            <person name="Cannon C."/>
            <person name="Castanera R."/>
            <person name="Culley D."/>
            <person name="Daum C."/>
            <person name="Ezra D."/>
            <person name="Gonzalez J."/>
            <person name="Henrissat B."/>
            <person name="Kuo A."/>
            <person name="Liang C."/>
            <person name="Lipzen A."/>
            <person name="Lutzoni F."/>
            <person name="Magnuson J."/>
            <person name="Mondo S."/>
            <person name="Nolan M."/>
            <person name="Ohm R."/>
            <person name="Pangilinan J."/>
            <person name="Park H.-J."/>
            <person name="Ramirez L."/>
            <person name="Alfaro M."/>
            <person name="Sun H."/>
            <person name="Tritt A."/>
            <person name="Yoshinaga Y."/>
            <person name="Zwiers L.-H."/>
            <person name="Turgeon B."/>
            <person name="Goodwin S."/>
            <person name="Spatafora J."/>
            <person name="Crous P."/>
            <person name="Grigoriev I."/>
        </authorList>
    </citation>
    <scope>NUCLEOTIDE SEQUENCE</scope>
    <source>
        <strain evidence="2">CBS 122367</strain>
    </source>
</reference>
<dbReference type="GO" id="GO:0003677">
    <property type="term" value="F:DNA binding"/>
    <property type="evidence" value="ECO:0007669"/>
    <property type="project" value="InterPro"/>
</dbReference>
<dbReference type="Gene3D" id="3.30.1740.10">
    <property type="entry name" value="Zinc finger, PARP-type"/>
    <property type="match status" value="1"/>
</dbReference>
<gene>
    <name evidence="2" type="ORF">K458DRAFT_432396</name>
</gene>